<name>A0ABY8ELV7_MALFU</name>
<protein>
    <submittedName>
        <fullName evidence="2">Uncharacterized protein</fullName>
    </submittedName>
</protein>
<organism evidence="2 3">
    <name type="scientific">Malassezia furfur</name>
    <name type="common">Pityriasis versicolor infection agent</name>
    <name type="synonym">Pityrosporum furfur</name>
    <dbReference type="NCBI Taxonomy" id="55194"/>
    <lineage>
        <taxon>Eukaryota</taxon>
        <taxon>Fungi</taxon>
        <taxon>Dikarya</taxon>
        <taxon>Basidiomycota</taxon>
        <taxon>Ustilaginomycotina</taxon>
        <taxon>Malasseziomycetes</taxon>
        <taxon>Malasseziales</taxon>
        <taxon>Malasseziaceae</taxon>
        <taxon>Malassezia</taxon>
    </lineage>
</organism>
<dbReference type="EMBL" id="CP046234">
    <property type="protein sequence ID" value="WFD46528.1"/>
    <property type="molecule type" value="Genomic_DNA"/>
</dbReference>
<evidence type="ECO:0000256" key="1">
    <source>
        <dbReference type="SAM" id="MobiDB-lite"/>
    </source>
</evidence>
<evidence type="ECO:0000313" key="3">
    <source>
        <dbReference type="Proteomes" id="UP000818624"/>
    </source>
</evidence>
<reference evidence="2 3" key="1">
    <citation type="journal article" date="2020" name="Elife">
        <title>Loss of centromere function drives karyotype evolution in closely related Malassezia species.</title>
        <authorList>
            <person name="Sankaranarayanan S.R."/>
            <person name="Ianiri G."/>
            <person name="Coelho M.A."/>
            <person name="Reza M.H."/>
            <person name="Thimmappa B.C."/>
            <person name="Ganguly P."/>
            <person name="Vadnala R.N."/>
            <person name="Sun S."/>
            <person name="Siddharthan R."/>
            <person name="Tellgren-Roth C."/>
            <person name="Dawson T.L."/>
            <person name="Heitman J."/>
            <person name="Sanyal K."/>
        </authorList>
    </citation>
    <scope>NUCLEOTIDE SEQUENCE [LARGE SCALE GENOMIC DNA]</scope>
    <source>
        <strain evidence="2">CBS14141</strain>
    </source>
</reference>
<gene>
    <name evidence="2" type="ORF">GLX27_001164</name>
</gene>
<sequence>MHEDAYGVPDAVLHDIDDGTWRGRTSFSCSPRDFRLPVAMAVDEGVHHHRRSSSRRAVVPRDKHKMRVSEMLHGEKNPSEFEIASEARLQRHLLGITDRRRREWTHDGGARVPWRRPAHEARLASLFGTARGAVHEIPTAPRDPGALLDEELDDWMPSTPLAVEASYSSDDDEPIDDDPRSSPMDAPEELLFGAASLSMHAAAPVPVPVPGAEAQAAHLGTKRKHESSANDDSPGWARRRRPMLLPARKTGARTPTMHSTSPRSTSPRRVSLLHGQGALISPSSSPLAIGESRRRASTPNAPGNALAPFEGTGSARNSRPSSPSTAWRTHTGSGPGYGSGAIGLRLGVHAPWEGVSLSSWLGNQAEGREVDEGVRCMGLG</sequence>
<proteinExistence type="predicted"/>
<feature type="compositionally biased region" description="Polar residues" evidence="1">
    <location>
        <begin position="314"/>
        <end position="331"/>
    </location>
</feature>
<keyword evidence="3" id="KW-1185">Reference proteome</keyword>
<dbReference type="Proteomes" id="UP000818624">
    <property type="component" value="Chromosome 1"/>
</dbReference>
<evidence type="ECO:0000313" key="2">
    <source>
        <dbReference type="EMBL" id="WFD46528.1"/>
    </source>
</evidence>
<feature type="region of interest" description="Disordered" evidence="1">
    <location>
        <begin position="165"/>
        <end position="186"/>
    </location>
</feature>
<feature type="compositionally biased region" description="Low complexity" evidence="1">
    <location>
        <begin position="243"/>
        <end position="269"/>
    </location>
</feature>
<accession>A0ABY8ELV7</accession>
<feature type="region of interest" description="Disordered" evidence="1">
    <location>
        <begin position="215"/>
        <end position="334"/>
    </location>
</feature>